<evidence type="ECO:0000313" key="5">
    <source>
        <dbReference type="EMBL" id="SEL69170.1"/>
    </source>
</evidence>
<dbReference type="STRING" id="188906.SAMN04488526_3262"/>
<dbReference type="AlphaFoldDB" id="A0A1H7S976"/>
<name>A0A1H7S976_9RHOB</name>
<keyword evidence="2" id="KW-0238">DNA-binding</keyword>
<dbReference type="InterPro" id="IPR008920">
    <property type="entry name" value="TF_FadR/GntR_C"/>
</dbReference>
<dbReference type="PANTHER" id="PTHR43537">
    <property type="entry name" value="TRANSCRIPTIONAL REGULATOR, GNTR FAMILY"/>
    <property type="match status" value="1"/>
</dbReference>
<dbReference type="SMART" id="SM00895">
    <property type="entry name" value="FCD"/>
    <property type="match status" value="1"/>
</dbReference>
<evidence type="ECO:0000259" key="4">
    <source>
        <dbReference type="PROSITE" id="PS50949"/>
    </source>
</evidence>
<evidence type="ECO:0000256" key="3">
    <source>
        <dbReference type="ARBA" id="ARBA00023163"/>
    </source>
</evidence>
<dbReference type="RefSeq" id="WP_092764768.1">
    <property type="nucleotide sequence ID" value="NZ_FNZQ01000008.1"/>
</dbReference>
<dbReference type="SUPFAM" id="SSF48008">
    <property type="entry name" value="GntR ligand-binding domain-like"/>
    <property type="match status" value="1"/>
</dbReference>
<dbReference type="Pfam" id="PF07729">
    <property type="entry name" value="FCD"/>
    <property type="match status" value="1"/>
</dbReference>
<reference evidence="5 6" key="1">
    <citation type="submission" date="2016-10" db="EMBL/GenBank/DDBJ databases">
        <authorList>
            <person name="de Groot N.N."/>
        </authorList>
    </citation>
    <scope>NUCLEOTIDE SEQUENCE [LARGE SCALE GENOMIC DNA]</scope>
    <source>
        <strain evidence="5 6">DSM 14858</strain>
    </source>
</reference>
<dbReference type="CDD" id="cd07377">
    <property type="entry name" value="WHTH_GntR"/>
    <property type="match status" value="1"/>
</dbReference>
<dbReference type="SMART" id="SM00345">
    <property type="entry name" value="HTH_GNTR"/>
    <property type="match status" value="1"/>
</dbReference>
<dbReference type="Gene3D" id="1.10.10.10">
    <property type="entry name" value="Winged helix-like DNA-binding domain superfamily/Winged helix DNA-binding domain"/>
    <property type="match status" value="1"/>
</dbReference>
<dbReference type="Proteomes" id="UP000199283">
    <property type="component" value="Unassembled WGS sequence"/>
</dbReference>
<dbReference type="PRINTS" id="PR00035">
    <property type="entry name" value="HTHGNTR"/>
</dbReference>
<dbReference type="EMBL" id="FNZQ01000008">
    <property type="protein sequence ID" value="SEL69170.1"/>
    <property type="molecule type" value="Genomic_DNA"/>
</dbReference>
<keyword evidence="6" id="KW-1185">Reference proteome</keyword>
<evidence type="ECO:0000313" key="6">
    <source>
        <dbReference type="Proteomes" id="UP000199283"/>
    </source>
</evidence>
<feature type="domain" description="HTH gntR-type" evidence="4">
    <location>
        <begin position="15"/>
        <end position="82"/>
    </location>
</feature>
<dbReference type="GO" id="GO:0003677">
    <property type="term" value="F:DNA binding"/>
    <property type="evidence" value="ECO:0007669"/>
    <property type="project" value="UniProtKB-KW"/>
</dbReference>
<accession>A0A1H7S976</accession>
<proteinExistence type="predicted"/>
<dbReference type="InterPro" id="IPR011711">
    <property type="entry name" value="GntR_C"/>
</dbReference>
<dbReference type="SUPFAM" id="SSF46785">
    <property type="entry name" value="Winged helix' DNA-binding domain"/>
    <property type="match status" value="1"/>
</dbReference>
<evidence type="ECO:0000256" key="1">
    <source>
        <dbReference type="ARBA" id="ARBA00023015"/>
    </source>
</evidence>
<protein>
    <submittedName>
        <fullName evidence="5">Transcriptional regulator, GntR family</fullName>
    </submittedName>
</protein>
<dbReference type="PANTHER" id="PTHR43537:SF50">
    <property type="entry name" value="TRANSCRIPTIONAL REGULATORY PROTEIN"/>
    <property type="match status" value="1"/>
</dbReference>
<dbReference type="InterPro" id="IPR036390">
    <property type="entry name" value="WH_DNA-bd_sf"/>
</dbReference>
<gene>
    <name evidence="5" type="ORF">SAMN04488526_3262</name>
</gene>
<dbReference type="Pfam" id="PF00392">
    <property type="entry name" value="GntR"/>
    <property type="match status" value="1"/>
</dbReference>
<evidence type="ECO:0000256" key="2">
    <source>
        <dbReference type="ARBA" id="ARBA00023125"/>
    </source>
</evidence>
<organism evidence="5 6">
    <name type="scientific">Jannaschia helgolandensis</name>
    <dbReference type="NCBI Taxonomy" id="188906"/>
    <lineage>
        <taxon>Bacteria</taxon>
        <taxon>Pseudomonadati</taxon>
        <taxon>Pseudomonadota</taxon>
        <taxon>Alphaproteobacteria</taxon>
        <taxon>Rhodobacterales</taxon>
        <taxon>Roseobacteraceae</taxon>
        <taxon>Jannaschia</taxon>
    </lineage>
</organism>
<dbReference type="InterPro" id="IPR036388">
    <property type="entry name" value="WH-like_DNA-bd_sf"/>
</dbReference>
<dbReference type="Gene3D" id="1.20.120.530">
    <property type="entry name" value="GntR ligand-binding domain-like"/>
    <property type="match status" value="1"/>
</dbReference>
<dbReference type="GO" id="GO:0003700">
    <property type="term" value="F:DNA-binding transcription factor activity"/>
    <property type="evidence" value="ECO:0007669"/>
    <property type="project" value="InterPro"/>
</dbReference>
<dbReference type="PROSITE" id="PS50949">
    <property type="entry name" value="HTH_GNTR"/>
    <property type="match status" value="1"/>
</dbReference>
<sequence>MPDNHRTPIQTIQKRSLHDQAVEQIRDLIIEGHLEPGHRIDEAALTTELGISRTPFREALRTLAAEGLIEIRPSRGSRVRKLSTEEVHGLLELQAHLESLAGRLACERATDAEIAGLLDLHDRMIVLYEARDRLPYYKLNQEFHTRLAEAAGNSVLAETQRSLQARLKRIRFIGNRRPDFWSAAVHEHAEMAEALRARDGSRLAETMERHLKNTWDRVRNVISSEDR</sequence>
<keyword evidence="1" id="KW-0805">Transcription regulation</keyword>
<keyword evidence="3" id="KW-0804">Transcription</keyword>
<dbReference type="InterPro" id="IPR000524">
    <property type="entry name" value="Tscrpt_reg_HTH_GntR"/>
</dbReference>
<dbReference type="OrthoDB" id="8155773at2"/>